<dbReference type="InParanoid" id="A7EM31"/>
<evidence type="ECO:0000313" key="2">
    <source>
        <dbReference type="Proteomes" id="UP000001312"/>
    </source>
</evidence>
<reference evidence="2" key="1">
    <citation type="journal article" date="2011" name="PLoS Genet.">
        <title>Genomic analysis of the necrotrophic fungal pathogens Sclerotinia sclerotiorum and Botrytis cinerea.</title>
        <authorList>
            <person name="Amselem J."/>
            <person name="Cuomo C.A."/>
            <person name="van Kan J.A."/>
            <person name="Viaud M."/>
            <person name="Benito E.P."/>
            <person name="Couloux A."/>
            <person name="Coutinho P.M."/>
            <person name="de Vries R.P."/>
            <person name="Dyer P.S."/>
            <person name="Fillinger S."/>
            <person name="Fournier E."/>
            <person name="Gout L."/>
            <person name="Hahn M."/>
            <person name="Kohn L."/>
            <person name="Lapalu N."/>
            <person name="Plummer K.M."/>
            <person name="Pradier J.M."/>
            <person name="Quevillon E."/>
            <person name="Sharon A."/>
            <person name="Simon A."/>
            <person name="ten Have A."/>
            <person name="Tudzynski B."/>
            <person name="Tudzynski P."/>
            <person name="Wincker P."/>
            <person name="Andrew M."/>
            <person name="Anthouard V."/>
            <person name="Beever R.E."/>
            <person name="Beffa R."/>
            <person name="Benoit I."/>
            <person name="Bouzid O."/>
            <person name="Brault B."/>
            <person name="Chen Z."/>
            <person name="Choquer M."/>
            <person name="Collemare J."/>
            <person name="Cotton P."/>
            <person name="Danchin E.G."/>
            <person name="Da Silva C."/>
            <person name="Gautier A."/>
            <person name="Giraud C."/>
            <person name="Giraud T."/>
            <person name="Gonzalez C."/>
            <person name="Grossetete S."/>
            <person name="Guldener U."/>
            <person name="Henrissat B."/>
            <person name="Howlett B.J."/>
            <person name="Kodira C."/>
            <person name="Kretschmer M."/>
            <person name="Lappartient A."/>
            <person name="Leroch M."/>
            <person name="Levis C."/>
            <person name="Mauceli E."/>
            <person name="Neuveglise C."/>
            <person name="Oeser B."/>
            <person name="Pearson M."/>
            <person name="Poulain J."/>
            <person name="Poussereau N."/>
            <person name="Quesneville H."/>
            <person name="Rascle C."/>
            <person name="Schumacher J."/>
            <person name="Segurens B."/>
            <person name="Sexton A."/>
            <person name="Silva E."/>
            <person name="Sirven C."/>
            <person name="Soanes D.M."/>
            <person name="Talbot N.J."/>
            <person name="Templeton M."/>
            <person name="Yandava C."/>
            <person name="Yarden O."/>
            <person name="Zeng Q."/>
            <person name="Rollins J.A."/>
            <person name="Lebrun M.H."/>
            <person name="Dickman M."/>
        </authorList>
    </citation>
    <scope>NUCLEOTIDE SEQUENCE [LARGE SCALE GENOMIC DNA]</scope>
    <source>
        <strain evidence="2">ATCC 18683 / 1980 / Ss-1</strain>
    </source>
</reference>
<proteinExistence type="predicted"/>
<name>A7EM31_SCLS1</name>
<dbReference type="AlphaFoldDB" id="A7EM31"/>
<sequence length="54" mass="6333">MFAQPFQVYYTIDQVTIVSQSLYQTNTKTSGFYKVIKSKQKGKRIEYQHGLNPE</sequence>
<gene>
    <name evidence="1" type="ORF">SS1G_06378</name>
</gene>
<organism evidence="1 2">
    <name type="scientific">Sclerotinia sclerotiorum (strain ATCC 18683 / 1980 / Ss-1)</name>
    <name type="common">White mold</name>
    <name type="synonym">Whetzelinia sclerotiorum</name>
    <dbReference type="NCBI Taxonomy" id="665079"/>
    <lineage>
        <taxon>Eukaryota</taxon>
        <taxon>Fungi</taxon>
        <taxon>Dikarya</taxon>
        <taxon>Ascomycota</taxon>
        <taxon>Pezizomycotina</taxon>
        <taxon>Leotiomycetes</taxon>
        <taxon>Helotiales</taxon>
        <taxon>Sclerotiniaceae</taxon>
        <taxon>Sclerotinia</taxon>
    </lineage>
</organism>
<evidence type="ECO:0000313" key="1">
    <source>
        <dbReference type="EMBL" id="EDO03897.1"/>
    </source>
</evidence>
<protein>
    <submittedName>
        <fullName evidence="1">Uncharacterized protein</fullName>
    </submittedName>
</protein>
<accession>A7EM31</accession>
<keyword evidence="2" id="KW-1185">Reference proteome</keyword>
<dbReference type="EMBL" id="CH476628">
    <property type="protein sequence ID" value="EDO03897.1"/>
    <property type="molecule type" value="Genomic_DNA"/>
</dbReference>
<dbReference type="Proteomes" id="UP000001312">
    <property type="component" value="Unassembled WGS sequence"/>
</dbReference>
<dbReference type="RefSeq" id="XP_001592139.1">
    <property type="nucleotide sequence ID" value="XM_001592089.1"/>
</dbReference>
<dbReference type="KEGG" id="ssl:SS1G_06378"/>
<dbReference type="GeneID" id="5488458"/>